<dbReference type="EMBL" id="JAGFBR010000004">
    <property type="protein sequence ID" value="KAH0468198.1"/>
    <property type="molecule type" value="Genomic_DNA"/>
</dbReference>
<feature type="domain" description="Nudix hydrolase" evidence="3">
    <location>
        <begin position="10"/>
        <end position="144"/>
    </location>
</feature>
<comment type="caution">
    <text evidence="4">The sequence shown here is derived from an EMBL/GenBank/DDBJ whole genome shotgun (WGS) entry which is preliminary data.</text>
</comment>
<keyword evidence="5" id="KW-1185">Reference proteome</keyword>
<evidence type="ECO:0000256" key="2">
    <source>
        <dbReference type="RuleBase" id="RU003476"/>
    </source>
</evidence>
<dbReference type="PROSITE" id="PS00893">
    <property type="entry name" value="NUDIX_BOX"/>
    <property type="match status" value="1"/>
</dbReference>
<dbReference type="Pfam" id="PF00293">
    <property type="entry name" value="NUDIX"/>
    <property type="match status" value="1"/>
</dbReference>
<dbReference type="Gene3D" id="3.90.79.10">
    <property type="entry name" value="Nucleoside Triphosphate Pyrophosphohydrolase"/>
    <property type="match status" value="1"/>
</dbReference>
<evidence type="ECO:0000313" key="5">
    <source>
        <dbReference type="Proteomes" id="UP000775213"/>
    </source>
</evidence>
<keyword evidence="1 2" id="KW-0378">Hydrolase</keyword>
<gene>
    <name evidence="4" type="ORF">IEQ34_003231</name>
</gene>
<evidence type="ECO:0000259" key="3">
    <source>
        <dbReference type="PROSITE" id="PS51462"/>
    </source>
</evidence>
<evidence type="ECO:0000313" key="4">
    <source>
        <dbReference type="EMBL" id="KAH0468198.1"/>
    </source>
</evidence>
<dbReference type="GO" id="GO:0035539">
    <property type="term" value="F:8-oxo-7,8-dihydrodeoxyguanosine triphosphate pyrophosphatase activity"/>
    <property type="evidence" value="ECO:0007669"/>
    <property type="project" value="TreeGrafter"/>
</dbReference>
<dbReference type="PANTHER" id="PTHR16099">
    <property type="entry name" value="8-OXO-DGTP DIPHOSPHATES NUDT15"/>
    <property type="match status" value="1"/>
</dbReference>
<evidence type="ECO:0000256" key="1">
    <source>
        <dbReference type="ARBA" id="ARBA00022801"/>
    </source>
</evidence>
<name>A0AAV7HL39_DENCH</name>
<dbReference type="InterPro" id="IPR000086">
    <property type="entry name" value="NUDIX_hydrolase_dom"/>
</dbReference>
<dbReference type="PANTHER" id="PTHR16099:SF5">
    <property type="entry name" value="NUCLEOTIDE TRIPHOSPHATE DIPHOSPHATASE NUDT15"/>
    <property type="match status" value="1"/>
</dbReference>
<protein>
    <recommendedName>
        <fullName evidence="3">Nudix hydrolase domain-containing protein</fullName>
    </recommendedName>
</protein>
<comment type="similarity">
    <text evidence="2">Belongs to the Nudix hydrolase family.</text>
</comment>
<accession>A0AAV7HL39</accession>
<reference evidence="4 5" key="1">
    <citation type="journal article" date="2021" name="Hortic Res">
        <title>Chromosome-scale assembly of the Dendrobium chrysotoxum genome enhances the understanding of orchid evolution.</title>
        <authorList>
            <person name="Zhang Y."/>
            <person name="Zhang G.Q."/>
            <person name="Zhang D."/>
            <person name="Liu X.D."/>
            <person name="Xu X.Y."/>
            <person name="Sun W.H."/>
            <person name="Yu X."/>
            <person name="Zhu X."/>
            <person name="Wang Z.W."/>
            <person name="Zhao X."/>
            <person name="Zhong W.Y."/>
            <person name="Chen H."/>
            <person name="Yin W.L."/>
            <person name="Huang T."/>
            <person name="Niu S.C."/>
            <person name="Liu Z.J."/>
        </authorList>
    </citation>
    <scope>NUCLEOTIDE SEQUENCE [LARGE SCALE GENOMIC DNA]</scope>
    <source>
        <strain evidence="4">Lindl</strain>
    </source>
</reference>
<dbReference type="CDD" id="cd04678">
    <property type="entry name" value="NUDIX_MTH2_Nudt15"/>
    <property type="match status" value="1"/>
</dbReference>
<dbReference type="InterPro" id="IPR015797">
    <property type="entry name" value="NUDIX_hydrolase-like_dom_sf"/>
</dbReference>
<dbReference type="GO" id="GO:0005829">
    <property type="term" value="C:cytosol"/>
    <property type="evidence" value="ECO:0007669"/>
    <property type="project" value="TreeGrafter"/>
</dbReference>
<dbReference type="GO" id="GO:0006203">
    <property type="term" value="P:dGTP catabolic process"/>
    <property type="evidence" value="ECO:0007669"/>
    <property type="project" value="TreeGrafter"/>
</dbReference>
<organism evidence="4 5">
    <name type="scientific">Dendrobium chrysotoxum</name>
    <name type="common">Orchid</name>
    <dbReference type="NCBI Taxonomy" id="161865"/>
    <lineage>
        <taxon>Eukaryota</taxon>
        <taxon>Viridiplantae</taxon>
        <taxon>Streptophyta</taxon>
        <taxon>Embryophyta</taxon>
        <taxon>Tracheophyta</taxon>
        <taxon>Spermatophyta</taxon>
        <taxon>Magnoliopsida</taxon>
        <taxon>Liliopsida</taxon>
        <taxon>Asparagales</taxon>
        <taxon>Orchidaceae</taxon>
        <taxon>Epidendroideae</taxon>
        <taxon>Malaxideae</taxon>
        <taxon>Dendrobiinae</taxon>
        <taxon>Dendrobium</taxon>
    </lineage>
</organism>
<dbReference type="InterPro" id="IPR020084">
    <property type="entry name" value="NUDIX_hydrolase_CS"/>
</dbReference>
<dbReference type="FunFam" id="3.90.79.10:FF:000060">
    <property type="entry name" value="Nudix hydrolase 1"/>
    <property type="match status" value="1"/>
</dbReference>
<dbReference type="InterPro" id="IPR020476">
    <property type="entry name" value="Nudix_hydrolase"/>
</dbReference>
<proteinExistence type="inferred from homology"/>
<dbReference type="SUPFAM" id="SSF55811">
    <property type="entry name" value="Nudix"/>
    <property type="match status" value="1"/>
</dbReference>
<dbReference type="PRINTS" id="PR00502">
    <property type="entry name" value="NUDIXFAMILY"/>
</dbReference>
<dbReference type="AlphaFoldDB" id="A0AAV7HL39"/>
<sequence>MENGSRISGDRRPQVGVAVFLLKSSSILLGRRLSSVGYGTFALPGGRLEFGESFEECARREVKEETGMDVVRVEILTVVNMVALDGPDPTHFVTIIARAEMADSGQSPANMEPDKCAGWAWYEWAQLPQPLFGPLEDLLKGGFNPFAASRLM</sequence>
<dbReference type="PROSITE" id="PS51462">
    <property type="entry name" value="NUDIX"/>
    <property type="match status" value="1"/>
</dbReference>
<dbReference type="Proteomes" id="UP000775213">
    <property type="component" value="Unassembled WGS sequence"/>
</dbReference>